<keyword evidence="3" id="KW-0157">Chromophore</keyword>
<dbReference type="SUPFAM" id="SSF55785">
    <property type="entry name" value="PYP-like sensor domain (PAS domain)"/>
    <property type="match status" value="1"/>
</dbReference>
<dbReference type="InterPro" id="IPR000014">
    <property type="entry name" value="PAS"/>
</dbReference>
<evidence type="ECO:0000256" key="3">
    <source>
        <dbReference type="ARBA" id="ARBA00022991"/>
    </source>
</evidence>
<dbReference type="Proteomes" id="UP000199138">
    <property type="component" value="Unassembled WGS sequence"/>
</dbReference>
<dbReference type="InterPro" id="IPR035965">
    <property type="entry name" value="PAS-like_dom_sf"/>
</dbReference>
<keyword evidence="2" id="KW-0288">FMN</keyword>
<evidence type="ECO:0000256" key="1">
    <source>
        <dbReference type="ARBA" id="ARBA00022630"/>
    </source>
</evidence>
<dbReference type="STRING" id="1224947.SAMN05216480_112108"/>
<dbReference type="Pfam" id="PF13426">
    <property type="entry name" value="PAS_9"/>
    <property type="match status" value="1"/>
</dbReference>
<dbReference type="OrthoDB" id="5760647at2"/>
<protein>
    <submittedName>
        <fullName evidence="5">PAS domain S-box-containing protein</fullName>
    </submittedName>
</protein>
<evidence type="ECO:0000256" key="2">
    <source>
        <dbReference type="ARBA" id="ARBA00022643"/>
    </source>
</evidence>
<dbReference type="RefSeq" id="WP_093025897.1">
    <property type="nucleotide sequence ID" value="NZ_FPBK01000012.1"/>
</dbReference>
<sequence>MKYKMNHMLALDLFMLENEDAAVALETTTEEAYYHMPLLSWDMHYFNYHELLAKRRQEAAICAFKELQKTYEWTNDWESIFKEQSFDALVVTNTDEKIVWVSNGFVDMTGYGKTEVLQQSPKMLQGVATTAESKQIIRKNITQKTPFSTVVLNYKKDNTPYYCELKIYPLMVENVTHFLALESAVSGPF</sequence>
<keyword evidence="1" id="KW-0285">Flavoprotein</keyword>
<dbReference type="Gene3D" id="3.30.450.20">
    <property type="entry name" value="PAS domain"/>
    <property type="match status" value="1"/>
</dbReference>
<dbReference type="NCBIfam" id="TIGR00229">
    <property type="entry name" value="sensory_box"/>
    <property type="match status" value="1"/>
</dbReference>
<dbReference type="EMBL" id="FPBK01000012">
    <property type="protein sequence ID" value="SFU67207.1"/>
    <property type="molecule type" value="Genomic_DNA"/>
</dbReference>
<reference evidence="5 6" key="1">
    <citation type="submission" date="2016-10" db="EMBL/GenBank/DDBJ databases">
        <authorList>
            <person name="de Groot N.N."/>
        </authorList>
    </citation>
    <scope>NUCLEOTIDE SEQUENCE [LARGE SCALE GENOMIC DNA]</scope>
    <source>
        <strain evidence="5 6">CGMCC 1.12333</strain>
    </source>
</reference>
<keyword evidence="6" id="KW-1185">Reference proteome</keyword>
<organism evidence="5 6">
    <name type="scientific">Pustulibacterium marinum</name>
    <dbReference type="NCBI Taxonomy" id="1224947"/>
    <lineage>
        <taxon>Bacteria</taxon>
        <taxon>Pseudomonadati</taxon>
        <taxon>Bacteroidota</taxon>
        <taxon>Flavobacteriia</taxon>
        <taxon>Flavobacteriales</taxon>
        <taxon>Flavobacteriaceae</taxon>
        <taxon>Pustulibacterium</taxon>
    </lineage>
</organism>
<gene>
    <name evidence="5" type="ORF">SAMN05216480_112108</name>
</gene>
<name>A0A1I7I2S9_9FLAO</name>
<feature type="domain" description="PAS" evidence="4">
    <location>
        <begin position="87"/>
        <end position="177"/>
    </location>
</feature>
<dbReference type="PANTHER" id="PTHR47429">
    <property type="entry name" value="PROTEIN TWIN LOV 1"/>
    <property type="match status" value="1"/>
</dbReference>
<evidence type="ECO:0000313" key="5">
    <source>
        <dbReference type="EMBL" id="SFU67207.1"/>
    </source>
</evidence>
<dbReference type="AlphaFoldDB" id="A0A1I7I2S9"/>
<proteinExistence type="predicted"/>
<dbReference type="CDD" id="cd00130">
    <property type="entry name" value="PAS"/>
    <property type="match status" value="1"/>
</dbReference>
<dbReference type="PANTHER" id="PTHR47429:SF2">
    <property type="entry name" value="PROTEIN TWIN LOV 1"/>
    <property type="match status" value="1"/>
</dbReference>
<evidence type="ECO:0000313" key="6">
    <source>
        <dbReference type="Proteomes" id="UP000199138"/>
    </source>
</evidence>
<evidence type="ECO:0000259" key="4">
    <source>
        <dbReference type="Pfam" id="PF13426"/>
    </source>
</evidence>
<accession>A0A1I7I2S9</accession>